<keyword evidence="3" id="KW-1185">Reference proteome</keyword>
<dbReference type="EMBL" id="JAVDPW010000010">
    <property type="protein sequence ID" value="MDR6292872.1"/>
    <property type="molecule type" value="Genomic_DNA"/>
</dbReference>
<name>A0ABU1JX68_9PROT</name>
<protein>
    <submittedName>
        <fullName evidence="2">Uncharacterized protein</fullName>
    </submittedName>
</protein>
<sequence>MTKARSAPAEAAPTDQEWTDWELGHLRELAELSMQMVRMVAQQQEAAIAATPAAADTGSASPDFMLMFTRGARAVRLTLAMVEKVRDAHRARAAEAQAVRDRRWRRRRLVERVATVAIDLTDNGGAQAPIKAMRDRLQEQLRESERLDAELDAASPHELFVRIFRHLRLMPGPGRWPQTWREGADPAKDGDDYQPKGTPPSWKPPARWIPRQDWMSEADHALMRDEVDTS</sequence>
<evidence type="ECO:0000313" key="3">
    <source>
        <dbReference type="Proteomes" id="UP001262410"/>
    </source>
</evidence>
<evidence type="ECO:0000256" key="1">
    <source>
        <dbReference type="SAM" id="MobiDB-lite"/>
    </source>
</evidence>
<comment type="caution">
    <text evidence="2">The sequence shown here is derived from an EMBL/GenBank/DDBJ whole genome shotgun (WGS) entry which is preliminary data.</text>
</comment>
<dbReference type="Proteomes" id="UP001262410">
    <property type="component" value="Unassembled WGS sequence"/>
</dbReference>
<reference evidence="2 3" key="1">
    <citation type="submission" date="2023-07" db="EMBL/GenBank/DDBJ databases">
        <title>Sorghum-associated microbial communities from plants grown in Nebraska, USA.</title>
        <authorList>
            <person name="Schachtman D."/>
        </authorList>
    </citation>
    <scope>NUCLEOTIDE SEQUENCE [LARGE SCALE GENOMIC DNA]</scope>
    <source>
        <strain evidence="2 3">584</strain>
    </source>
</reference>
<feature type="compositionally biased region" description="Basic and acidic residues" evidence="1">
    <location>
        <begin position="182"/>
        <end position="194"/>
    </location>
</feature>
<dbReference type="RefSeq" id="WP_309799354.1">
    <property type="nucleotide sequence ID" value="NZ_JAVDPW010000010.1"/>
</dbReference>
<accession>A0ABU1JX68</accession>
<feature type="region of interest" description="Disordered" evidence="1">
    <location>
        <begin position="175"/>
        <end position="210"/>
    </location>
</feature>
<organism evidence="2 3">
    <name type="scientific">Inquilinus ginsengisoli</name>
    <dbReference type="NCBI Taxonomy" id="363840"/>
    <lineage>
        <taxon>Bacteria</taxon>
        <taxon>Pseudomonadati</taxon>
        <taxon>Pseudomonadota</taxon>
        <taxon>Alphaproteobacteria</taxon>
        <taxon>Rhodospirillales</taxon>
        <taxon>Rhodospirillaceae</taxon>
        <taxon>Inquilinus</taxon>
    </lineage>
</organism>
<evidence type="ECO:0000313" key="2">
    <source>
        <dbReference type="EMBL" id="MDR6292872.1"/>
    </source>
</evidence>
<gene>
    <name evidence="2" type="ORF">E9232_005417</name>
</gene>
<proteinExistence type="predicted"/>